<dbReference type="InterPro" id="IPR027417">
    <property type="entry name" value="P-loop_NTPase"/>
</dbReference>
<dbReference type="AlphaFoldDB" id="A0A7V5XGK4"/>
<dbReference type="SUPFAM" id="SSF52540">
    <property type="entry name" value="P-loop containing nucleoside triphosphate hydrolases"/>
    <property type="match status" value="1"/>
</dbReference>
<feature type="domain" description="Endonuclease GajA/Old nuclease/RecF-like AAA" evidence="2">
    <location>
        <begin position="1"/>
        <end position="136"/>
    </location>
</feature>
<keyword evidence="1" id="KW-0812">Transmembrane</keyword>
<evidence type="ECO:0000256" key="1">
    <source>
        <dbReference type="SAM" id="Phobius"/>
    </source>
</evidence>
<dbReference type="GO" id="GO:0016887">
    <property type="term" value="F:ATP hydrolysis activity"/>
    <property type="evidence" value="ECO:0007669"/>
    <property type="project" value="InterPro"/>
</dbReference>
<dbReference type="InterPro" id="IPR003959">
    <property type="entry name" value="ATPase_AAA_core"/>
</dbReference>
<accession>A0A7V5XGK4</accession>
<organism evidence="4">
    <name type="scientific">Thermodesulfobacterium geofontis</name>
    <dbReference type="NCBI Taxonomy" id="1295609"/>
    <lineage>
        <taxon>Bacteria</taxon>
        <taxon>Pseudomonadati</taxon>
        <taxon>Thermodesulfobacteriota</taxon>
        <taxon>Thermodesulfobacteria</taxon>
        <taxon>Thermodesulfobacteriales</taxon>
        <taxon>Thermodesulfobacteriaceae</taxon>
        <taxon>Thermodesulfobacterium</taxon>
    </lineage>
</organism>
<protein>
    <submittedName>
        <fullName evidence="4">ATPase</fullName>
    </submittedName>
</protein>
<proteinExistence type="predicted"/>
<dbReference type="GO" id="GO:0005524">
    <property type="term" value="F:ATP binding"/>
    <property type="evidence" value="ECO:0007669"/>
    <property type="project" value="InterPro"/>
</dbReference>
<keyword evidence="1" id="KW-0472">Membrane</keyword>
<evidence type="ECO:0000259" key="2">
    <source>
        <dbReference type="Pfam" id="PF13175"/>
    </source>
</evidence>
<dbReference type="Gene3D" id="3.40.50.300">
    <property type="entry name" value="P-loop containing nucleotide triphosphate hydrolases"/>
    <property type="match status" value="2"/>
</dbReference>
<dbReference type="Pfam" id="PF13304">
    <property type="entry name" value="AAA_21"/>
    <property type="match status" value="1"/>
</dbReference>
<evidence type="ECO:0000259" key="3">
    <source>
        <dbReference type="Pfam" id="PF13304"/>
    </source>
</evidence>
<dbReference type="InterPro" id="IPR014555">
    <property type="entry name" value="RecF-like"/>
</dbReference>
<comment type="caution">
    <text evidence="4">The sequence shown here is derived from an EMBL/GenBank/DDBJ whole genome shotgun (WGS) entry which is preliminary data.</text>
</comment>
<dbReference type="PANTHER" id="PTHR40396">
    <property type="entry name" value="ATPASE-LIKE PROTEIN"/>
    <property type="match status" value="1"/>
</dbReference>
<feature type="domain" description="ATPase AAA-type core" evidence="3">
    <location>
        <begin position="256"/>
        <end position="375"/>
    </location>
</feature>
<dbReference type="PIRSF" id="PIRSF029347">
    <property type="entry name" value="RecF"/>
    <property type="match status" value="1"/>
</dbReference>
<reference evidence="4" key="1">
    <citation type="journal article" date="2020" name="mSystems">
        <title>Genome- and Community-Level Interaction Insights into Carbon Utilization and Element Cycling Functions of Hydrothermarchaeota in Hydrothermal Sediment.</title>
        <authorList>
            <person name="Zhou Z."/>
            <person name="Liu Y."/>
            <person name="Xu W."/>
            <person name="Pan J."/>
            <person name="Luo Z.H."/>
            <person name="Li M."/>
        </authorList>
    </citation>
    <scope>NUCLEOTIDE SEQUENCE [LARGE SCALE GENOMIC DNA]</scope>
    <source>
        <strain evidence="4">SpSt-106</strain>
    </source>
</reference>
<evidence type="ECO:0000313" key="4">
    <source>
        <dbReference type="EMBL" id="HHQ16082.1"/>
    </source>
</evidence>
<feature type="transmembrane region" description="Helical" evidence="1">
    <location>
        <begin position="307"/>
        <end position="329"/>
    </location>
</feature>
<dbReference type="Pfam" id="PF13175">
    <property type="entry name" value="AAA_15"/>
    <property type="match status" value="1"/>
</dbReference>
<dbReference type="InterPro" id="IPR041685">
    <property type="entry name" value="AAA_GajA/Old/RecF-like"/>
</dbReference>
<dbReference type="EMBL" id="DRWR01000082">
    <property type="protein sequence ID" value="HHQ16082.1"/>
    <property type="molecule type" value="Genomic_DNA"/>
</dbReference>
<dbReference type="PANTHER" id="PTHR40396:SF1">
    <property type="entry name" value="ATPASE AAA-TYPE CORE DOMAIN-CONTAINING PROTEIN"/>
    <property type="match status" value="1"/>
</dbReference>
<gene>
    <name evidence="4" type="ORF">ENM15_04630</name>
</gene>
<sequence>MKVKKLKISNFKSFENLEIELGKFNVLIGPNASGKSNFIQIFKFLRDIANHGLDNAISMQGGIEFLRNINIGPSQNFSLEVVLDEKYGALIPRRKEKGRLGIKIYETTYKFAMGFKKKGVRFEIIEDKLTQKFNIVRLELKRGKREKEEKLGQGQGELTISQVNGKIVIESLKIPEGISIKEDYIFPFLKFIKEIRLEPHTLLLEGSLPFFPIPPILRDILSEILICDFDPKLPKRPTPITGKAEIVEDGSNLAIIVKNIIENKEKRRKLFNLIKDLLPFVDDLGVETFVDKSLLFKLKEIYTKKQYLPAFLISDGTINITALIIALYFEKKRLTIIEEPERNIHPHLLSKVVEMMKDASRNKQIIVSTHNPEIVKHAGLENILLISRNEEGFSVITKPLEKETVKIFLQNELGIDELYVQNLL</sequence>
<keyword evidence="1" id="KW-1133">Transmembrane helix</keyword>
<name>A0A7V5XGK4_9BACT</name>